<evidence type="ECO:0000313" key="2">
    <source>
        <dbReference type="Proteomes" id="UP001497535"/>
    </source>
</evidence>
<protein>
    <submittedName>
        <fullName evidence="1">Uncharacterized protein</fullName>
    </submittedName>
</protein>
<dbReference type="EMBL" id="CAVMJV010000015">
    <property type="protein sequence ID" value="CAK5054315.1"/>
    <property type="molecule type" value="Genomic_DNA"/>
</dbReference>
<evidence type="ECO:0000313" key="1">
    <source>
        <dbReference type="EMBL" id="CAK5054315.1"/>
    </source>
</evidence>
<keyword evidence="2" id="KW-1185">Reference proteome</keyword>
<name>A0ACB0YNK3_MELEN</name>
<dbReference type="Proteomes" id="UP001497535">
    <property type="component" value="Unassembled WGS sequence"/>
</dbReference>
<proteinExistence type="predicted"/>
<accession>A0ACB0YNK3</accession>
<reference evidence="1" key="1">
    <citation type="submission" date="2023-11" db="EMBL/GenBank/DDBJ databases">
        <authorList>
            <person name="Poullet M."/>
        </authorList>
    </citation>
    <scope>NUCLEOTIDE SEQUENCE</scope>
    <source>
        <strain evidence="1">E1834</strain>
    </source>
</reference>
<organism evidence="1 2">
    <name type="scientific">Meloidogyne enterolobii</name>
    <name type="common">Root-knot nematode worm</name>
    <name type="synonym">Meloidogyne mayaguensis</name>
    <dbReference type="NCBI Taxonomy" id="390850"/>
    <lineage>
        <taxon>Eukaryota</taxon>
        <taxon>Metazoa</taxon>
        <taxon>Ecdysozoa</taxon>
        <taxon>Nematoda</taxon>
        <taxon>Chromadorea</taxon>
        <taxon>Rhabditida</taxon>
        <taxon>Tylenchina</taxon>
        <taxon>Tylenchomorpha</taxon>
        <taxon>Tylenchoidea</taxon>
        <taxon>Meloidogynidae</taxon>
        <taxon>Meloidogyninae</taxon>
        <taxon>Meloidogyne</taxon>
    </lineage>
</organism>
<sequence>MGRIYFHGTHKLDKSHFLFHQTIISSFVSFYCCYFLFHFCPQFFLFTFARRLALTLLFDLTFTKRNRGILPKLFSIARTAFFLLPFI</sequence>
<gene>
    <name evidence="1" type="ORF">MENTE1834_LOCUS14373</name>
</gene>
<comment type="caution">
    <text evidence="1">The sequence shown here is derived from an EMBL/GenBank/DDBJ whole genome shotgun (WGS) entry which is preliminary data.</text>
</comment>